<dbReference type="Pfam" id="PF00011">
    <property type="entry name" value="HSP20"/>
    <property type="match status" value="1"/>
</dbReference>
<evidence type="ECO:0000256" key="1">
    <source>
        <dbReference type="PROSITE-ProRule" id="PRU00285"/>
    </source>
</evidence>
<reference evidence="4 5" key="1">
    <citation type="submission" date="2015-09" db="EMBL/GenBank/DDBJ databases">
        <authorList>
            <consortium name="Swine Surveillance"/>
        </authorList>
    </citation>
    <scope>NUCLEOTIDE SEQUENCE [LARGE SCALE GENOMIC DNA]</scope>
    <source>
        <strain evidence="4 5">CECT 8399</strain>
    </source>
</reference>
<evidence type="ECO:0000313" key="4">
    <source>
        <dbReference type="EMBL" id="CUI01787.1"/>
    </source>
</evidence>
<sequence>MLHTLFDPFGASHPFIDMRRIQRDMNRLLDGVGTSRHSSTYPPVNFWAGEDSIVMTAELPGLGEDDIELTVQDTMISLRGEFKDQDIDEDVSWHRRERPKGKFFRTVELPFRIDAEHVDARFENGVLTVEMQRPEDEKPKRISIKS</sequence>
<evidence type="ECO:0000259" key="3">
    <source>
        <dbReference type="PROSITE" id="PS01031"/>
    </source>
</evidence>
<dbReference type="InterPro" id="IPR031107">
    <property type="entry name" value="Small_HSP"/>
</dbReference>
<dbReference type="InterPro" id="IPR002068">
    <property type="entry name" value="A-crystallin/Hsp20_dom"/>
</dbReference>
<dbReference type="CDD" id="cd06464">
    <property type="entry name" value="ACD_sHsps-like"/>
    <property type="match status" value="1"/>
</dbReference>
<evidence type="ECO:0000313" key="5">
    <source>
        <dbReference type="Proteomes" id="UP000051326"/>
    </source>
</evidence>
<comment type="similarity">
    <text evidence="1 2">Belongs to the small heat shock protein (HSP20) family.</text>
</comment>
<evidence type="ECO:0000256" key="2">
    <source>
        <dbReference type="RuleBase" id="RU003616"/>
    </source>
</evidence>
<dbReference type="PANTHER" id="PTHR11527">
    <property type="entry name" value="HEAT-SHOCK PROTEIN 20 FAMILY MEMBER"/>
    <property type="match status" value="1"/>
</dbReference>
<dbReference type="SUPFAM" id="SSF49764">
    <property type="entry name" value="HSP20-like chaperones"/>
    <property type="match status" value="1"/>
</dbReference>
<organism evidence="4 5">
    <name type="scientific">Leisingera aquaemixtae</name>
    <dbReference type="NCBI Taxonomy" id="1396826"/>
    <lineage>
        <taxon>Bacteria</taxon>
        <taxon>Pseudomonadati</taxon>
        <taxon>Pseudomonadota</taxon>
        <taxon>Alphaproteobacteria</taxon>
        <taxon>Rhodobacterales</taxon>
        <taxon>Roseobacteraceae</taxon>
        <taxon>Leisingera</taxon>
    </lineage>
</organism>
<dbReference type="STRING" id="1396826.PHA8399_03934"/>
<dbReference type="PROSITE" id="PS01031">
    <property type="entry name" value="SHSP"/>
    <property type="match status" value="1"/>
</dbReference>
<feature type="domain" description="SHSP" evidence="3">
    <location>
        <begin position="35"/>
        <end position="146"/>
    </location>
</feature>
<protein>
    <submittedName>
        <fullName evidence="4">Spore protein SP21</fullName>
    </submittedName>
</protein>
<proteinExistence type="inferred from homology"/>
<dbReference type="EMBL" id="CYSR01000035">
    <property type="protein sequence ID" value="CUI01787.1"/>
    <property type="molecule type" value="Genomic_DNA"/>
</dbReference>
<dbReference type="Gene3D" id="2.60.40.790">
    <property type="match status" value="1"/>
</dbReference>
<accession>A0A0P1HDL8</accession>
<dbReference type="InterPro" id="IPR008978">
    <property type="entry name" value="HSP20-like_chaperone"/>
</dbReference>
<gene>
    <name evidence="4" type="primary">hspA_4</name>
    <name evidence="4" type="ORF">PHA8399_03934</name>
</gene>
<name>A0A0P1HDL8_9RHOB</name>
<dbReference type="RefSeq" id="WP_058287781.1">
    <property type="nucleotide sequence ID" value="NZ_CYSR01000035.1"/>
</dbReference>
<dbReference type="AlphaFoldDB" id="A0A0P1HDL8"/>
<dbReference type="Proteomes" id="UP000051326">
    <property type="component" value="Unassembled WGS sequence"/>
</dbReference>